<feature type="compositionally biased region" description="Polar residues" evidence="1">
    <location>
        <begin position="151"/>
        <end position="162"/>
    </location>
</feature>
<feature type="region of interest" description="Disordered" evidence="1">
    <location>
        <begin position="482"/>
        <end position="514"/>
    </location>
</feature>
<reference evidence="2 3" key="1">
    <citation type="submission" date="2019-12" db="EMBL/GenBank/DDBJ databases">
        <title>Chromosome-level assembly of the Caenorhabditis remanei genome.</title>
        <authorList>
            <person name="Teterina A.A."/>
            <person name="Willis J.H."/>
            <person name="Phillips P.C."/>
        </authorList>
    </citation>
    <scope>NUCLEOTIDE SEQUENCE [LARGE SCALE GENOMIC DNA]</scope>
    <source>
        <strain evidence="2 3">PX506</strain>
        <tissue evidence="2">Whole organism</tissue>
    </source>
</reference>
<organism evidence="2 3">
    <name type="scientific">Caenorhabditis remanei</name>
    <name type="common">Caenorhabditis vulgaris</name>
    <dbReference type="NCBI Taxonomy" id="31234"/>
    <lineage>
        <taxon>Eukaryota</taxon>
        <taxon>Metazoa</taxon>
        <taxon>Ecdysozoa</taxon>
        <taxon>Nematoda</taxon>
        <taxon>Chromadorea</taxon>
        <taxon>Rhabditida</taxon>
        <taxon>Rhabditina</taxon>
        <taxon>Rhabditomorpha</taxon>
        <taxon>Rhabditoidea</taxon>
        <taxon>Rhabditidae</taxon>
        <taxon>Peloderinae</taxon>
        <taxon>Caenorhabditis</taxon>
    </lineage>
</organism>
<sequence length="762" mass="84214">MSANNDKKIRPFGTGWKEQGKKQAGAYGNSALQRNESNRSLEWENVFYDATGGRRNSNRSVQNSSTSNGNKSRSQHDAANRTFGHEQEYYDAPIKFSHPSNRSFCANEAPYFHPTGNGYNKVQRARVTSNTSTNSGTCRDELSGSLGGGRTTKSSRINSATSNGNLMFHGYSGDQHEYSKASGEPIHSTYVNRNGGNRTKSDSSSYPAPDVNYIKNFVSQNAVKSIGSYQKQKAVNESAGEHRGRDNQRRSRNASARSAVGAGNKTFNGYELQLDKSFLETDSMMCDEVFDDNTTLDTTGRQDRLNYCTRSSHDRSSSCRTNKSFLSLDGSHKKDYILLTHRPARKSDDLHCARPPLPRGDEKVDSNKTFSAIRYGSSQANVTIKGGTRKEDIIPLKFRPGGVIPQKNEGRQSQLKPRFGHKSFDKHKNYHVNGLDTARCAQVLVSKFNISGGCSTSNDELKSTSVTKQINSVAMQTADGNQISGHQQEGSGDPGDVIGYENTANATGDGKVKRTASRVEQVISGYIQTQDDSQDNASRLYNPTALKLNQTFGGFDSSFSVFTKTKEQDLDISHDKENSLTEVKGDYDLEKDLQRTVNAELTGGCVMEAPTNRTLEIGNKNTAIVVSSNPWTHFRKMKVFACDVFPIDGTAGIYICTGGSVLEMPPYVVVAENYIMFYGKDEEQQKMPPKFEFELVPLVEPHDNRIVAGVYNFLPADHYVYPSVMELIELGSSYSSRDLMDYEADRLNKASTSTASDPTNNE</sequence>
<evidence type="ECO:0000313" key="3">
    <source>
        <dbReference type="Proteomes" id="UP000483820"/>
    </source>
</evidence>
<gene>
    <name evidence="2" type="ORF">GCK72_026040</name>
</gene>
<protein>
    <submittedName>
        <fullName evidence="2">Uncharacterized protein</fullName>
    </submittedName>
</protein>
<dbReference type="EMBL" id="WUAV01000006">
    <property type="protein sequence ID" value="KAF1749572.1"/>
    <property type="molecule type" value="Genomic_DNA"/>
</dbReference>
<feature type="region of interest" description="Disordered" evidence="1">
    <location>
        <begin position="51"/>
        <end position="77"/>
    </location>
</feature>
<accession>A0A6A5G4F4</accession>
<dbReference type="KEGG" id="crq:GCK72_026040"/>
<evidence type="ECO:0000313" key="2">
    <source>
        <dbReference type="EMBL" id="KAF1749572.1"/>
    </source>
</evidence>
<dbReference type="CTD" id="78778007"/>
<feature type="region of interest" description="Disordered" evidence="1">
    <location>
        <begin position="1"/>
        <end position="36"/>
    </location>
</feature>
<comment type="caution">
    <text evidence="2">The sequence shown here is derived from an EMBL/GenBank/DDBJ whole genome shotgun (WGS) entry which is preliminary data.</text>
</comment>
<dbReference type="AlphaFoldDB" id="A0A6A5G4F4"/>
<feature type="compositionally biased region" description="Basic and acidic residues" evidence="1">
    <location>
        <begin position="239"/>
        <end position="249"/>
    </location>
</feature>
<feature type="region of interest" description="Disordered" evidence="1">
    <location>
        <begin position="186"/>
        <end position="208"/>
    </location>
</feature>
<dbReference type="RefSeq" id="XP_053580190.1">
    <property type="nucleotide sequence ID" value="XM_053736624.1"/>
</dbReference>
<feature type="compositionally biased region" description="Low complexity" evidence="1">
    <location>
        <begin position="54"/>
        <end position="68"/>
    </location>
</feature>
<feature type="region of interest" description="Disordered" evidence="1">
    <location>
        <begin position="126"/>
        <end position="162"/>
    </location>
</feature>
<evidence type="ECO:0000256" key="1">
    <source>
        <dbReference type="SAM" id="MobiDB-lite"/>
    </source>
</evidence>
<proteinExistence type="predicted"/>
<name>A0A6A5G4F4_CAERE</name>
<feature type="compositionally biased region" description="Polar residues" evidence="1">
    <location>
        <begin position="126"/>
        <end position="137"/>
    </location>
</feature>
<feature type="region of interest" description="Disordered" evidence="1">
    <location>
        <begin position="228"/>
        <end position="262"/>
    </location>
</feature>
<dbReference type="GeneID" id="78778007"/>
<dbReference type="Proteomes" id="UP000483820">
    <property type="component" value="Chromosome X"/>
</dbReference>
<feature type="compositionally biased region" description="Polar residues" evidence="1">
    <location>
        <begin position="189"/>
        <end position="206"/>
    </location>
</feature>